<dbReference type="PROSITE" id="PS50837">
    <property type="entry name" value="NACHT"/>
    <property type="match status" value="1"/>
</dbReference>
<name>A0A947DKA0_9CYAN</name>
<feature type="domain" description="NACHT" evidence="1">
    <location>
        <begin position="207"/>
        <end position="324"/>
    </location>
</feature>
<organism evidence="2 3">
    <name type="scientific">Leptothoe spongobia TAU-MAC 1115</name>
    <dbReference type="NCBI Taxonomy" id="1967444"/>
    <lineage>
        <taxon>Bacteria</taxon>
        <taxon>Bacillati</taxon>
        <taxon>Cyanobacteriota</taxon>
        <taxon>Cyanophyceae</taxon>
        <taxon>Nodosilineales</taxon>
        <taxon>Cymatolegaceae</taxon>
        <taxon>Leptothoe</taxon>
        <taxon>Leptothoe spongobia</taxon>
    </lineage>
</organism>
<accession>A0A947DKA0</accession>
<comment type="caution">
    <text evidence="2">The sequence shown here is derived from an EMBL/GenBank/DDBJ whole genome shotgun (WGS) entry which is preliminary data.</text>
</comment>
<dbReference type="PANTHER" id="PTHR46844">
    <property type="entry name" value="SLR5058 PROTEIN"/>
    <property type="match status" value="1"/>
</dbReference>
<proteinExistence type="predicted"/>
<evidence type="ECO:0000259" key="1">
    <source>
        <dbReference type="PROSITE" id="PS50837"/>
    </source>
</evidence>
<dbReference type="Proteomes" id="UP000717364">
    <property type="component" value="Unassembled WGS sequence"/>
</dbReference>
<reference evidence="2" key="1">
    <citation type="submission" date="2020-11" db="EMBL/GenBank/DDBJ databases">
        <authorList>
            <person name="Konstantinou D."/>
            <person name="Gkelis S."/>
            <person name="Popin R."/>
            <person name="Fewer D."/>
            <person name="Sivonen K."/>
        </authorList>
    </citation>
    <scope>NUCLEOTIDE SEQUENCE</scope>
    <source>
        <strain evidence="2">TAU-MAC 1115</strain>
    </source>
</reference>
<gene>
    <name evidence="2" type="ORF">IXB50_18295</name>
</gene>
<dbReference type="InterPro" id="IPR007111">
    <property type="entry name" value="NACHT_NTPase"/>
</dbReference>
<dbReference type="RefSeq" id="WP_215610439.1">
    <property type="nucleotide sequence ID" value="NZ_JADOES010000044.1"/>
</dbReference>
<keyword evidence="3" id="KW-1185">Reference proteome</keyword>
<sequence>MSGVLDDFQLNENDAEEIQDKAIAQFQKNGYLAGLADWLASKLQSSYTEDQIFQALKGQPSLYDLLKGLCKFANIDPQGAITQMPRNSAPFSALAPFSITSQISTQQSPKNIDQLIEKICNKIEFSFENEERYSSTSGFNNANWIQNNFIDLDLVEVEFLPSQYPAVVNKEDLQNGNHQNDDDYDRLNIRLLHGTKTTSCQLLETSERIFIFGDPGSGKSSYLKWVALNCRNRTLFKEYVPLFLEVRNFPVLGSGQSLKTYFESTFEKWDIKQADLAKVISAGRGFFILDGIDEINKNDYQRLEKMIRGLLVNDDNCRFLISSRLGFNFHFSGLKKVIISPFHSRRHIPQFVSNWFSQTY</sequence>
<dbReference type="EMBL" id="JADOES010000044">
    <property type="protein sequence ID" value="MBT9317376.1"/>
    <property type="molecule type" value="Genomic_DNA"/>
</dbReference>
<protein>
    <submittedName>
        <fullName evidence="2">NACHT domain-containing protein</fullName>
    </submittedName>
</protein>
<dbReference type="PANTHER" id="PTHR46844:SF1">
    <property type="entry name" value="SLR5058 PROTEIN"/>
    <property type="match status" value="1"/>
</dbReference>
<dbReference type="InterPro" id="IPR027417">
    <property type="entry name" value="P-loop_NTPase"/>
</dbReference>
<dbReference type="AlphaFoldDB" id="A0A947DKA0"/>
<dbReference type="Pfam" id="PF05729">
    <property type="entry name" value="NACHT"/>
    <property type="match status" value="1"/>
</dbReference>
<dbReference type="SUPFAM" id="SSF52540">
    <property type="entry name" value="P-loop containing nucleoside triphosphate hydrolases"/>
    <property type="match status" value="1"/>
</dbReference>
<evidence type="ECO:0000313" key="3">
    <source>
        <dbReference type="Proteomes" id="UP000717364"/>
    </source>
</evidence>
<dbReference type="Gene3D" id="3.40.50.300">
    <property type="entry name" value="P-loop containing nucleotide triphosphate hydrolases"/>
    <property type="match status" value="1"/>
</dbReference>
<evidence type="ECO:0000313" key="2">
    <source>
        <dbReference type="EMBL" id="MBT9317376.1"/>
    </source>
</evidence>
<reference evidence="2" key="2">
    <citation type="journal article" date="2021" name="Mar. Drugs">
        <title>Genome Reduction and Secondary Metabolism of the Marine Sponge-Associated Cyanobacterium Leptothoe.</title>
        <authorList>
            <person name="Konstantinou D."/>
            <person name="Popin R.V."/>
            <person name="Fewer D.P."/>
            <person name="Sivonen K."/>
            <person name="Gkelis S."/>
        </authorList>
    </citation>
    <scope>NUCLEOTIDE SEQUENCE</scope>
    <source>
        <strain evidence="2">TAU-MAC 1115</strain>
    </source>
</reference>